<dbReference type="Gene3D" id="1.10.10.1070">
    <property type="entry name" value="Zinc finger, BED domain-containing"/>
    <property type="match status" value="1"/>
</dbReference>
<accession>A0AAN8AK23</accession>
<evidence type="ECO:0000313" key="1">
    <source>
        <dbReference type="EMBL" id="KAK5862828.1"/>
    </source>
</evidence>
<dbReference type="PANTHER" id="PTHR46169">
    <property type="entry name" value="DNA REPLICATION-RELATED ELEMENT FACTOR, ISOFORM A"/>
    <property type="match status" value="1"/>
</dbReference>
<dbReference type="GO" id="GO:0005634">
    <property type="term" value="C:nucleus"/>
    <property type="evidence" value="ECO:0007669"/>
    <property type="project" value="TreeGrafter"/>
</dbReference>
<name>A0AAN8AK23_ELEMC</name>
<reference evidence="1 2" key="2">
    <citation type="journal article" date="2023" name="Mol. Biol. Evol.">
        <title>Genomics of Secondarily Temperate Adaptation in the Only Non-Antarctic Icefish.</title>
        <authorList>
            <person name="Rivera-Colon A.G."/>
            <person name="Rayamajhi N."/>
            <person name="Minhas B.F."/>
            <person name="Madrigal G."/>
            <person name="Bilyk K.T."/>
            <person name="Yoon V."/>
            <person name="Hune M."/>
            <person name="Gregory S."/>
            <person name="Cheng C.H.C."/>
            <person name="Catchen J.M."/>
        </authorList>
    </citation>
    <scope>NUCLEOTIDE SEQUENCE [LARGE SCALE GENOMIC DNA]</scope>
    <source>
        <strain evidence="1">JMC-PN-2008</strain>
    </source>
</reference>
<proteinExistence type="predicted"/>
<gene>
    <name evidence="1" type="ORF">PBY51_018186</name>
</gene>
<dbReference type="EMBL" id="JAUZQC010000012">
    <property type="protein sequence ID" value="KAK5862828.1"/>
    <property type="molecule type" value="Genomic_DNA"/>
</dbReference>
<organism evidence="1 2">
    <name type="scientific">Eleginops maclovinus</name>
    <name type="common">Patagonian blennie</name>
    <name type="synonym">Eleginus maclovinus</name>
    <dbReference type="NCBI Taxonomy" id="56733"/>
    <lineage>
        <taxon>Eukaryota</taxon>
        <taxon>Metazoa</taxon>
        <taxon>Chordata</taxon>
        <taxon>Craniata</taxon>
        <taxon>Vertebrata</taxon>
        <taxon>Euteleostomi</taxon>
        <taxon>Actinopterygii</taxon>
        <taxon>Neopterygii</taxon>
        <taxon>Teleostei</taxon>
        <taxon>Neoteleostei</taxon>
        <taxon>Acanthomorphata</taxon>
        <taxon>Eupercaria</taxon>
        <taxon>Perciformes</taxon>
        <taxon>Notothenioidei</taxon>
        <taxon>Eleginopidae</taxon>
        <taxon>Eleginops</taxon>
    </lineage>
</organism>
<protein>
    <submittedName>
        <fullName evidence="1">Uncharacterized protein</fullName>
    </submittedName>
</protein>
<dbReference type="InterPro" id="IPR012337">
    <property type="entry name" value="RNaseH-like_sf"/>
</dbReference>
<reference evidence="1 2" key="1">
    <citation type="journal article" date="2023" name="Genes (Basel)">
        <title>Chromosome-Level Genome Assembly and Circadian Gene Repertoire of the Patagonia Blennie Eleginops maclovinus-The Closest Ancestral Proxy of Antarctic Cryonotothenioids.</title>
        <authorList>
            <person name="Cheng C.C."/>
            <person name="Rivera-Colon A.G."/>
            <person name="Minhas B.F."/>
            <person name="Wilson L."/>
            <person name="Rayamajhi N."/>
            <person name="Vargas-Chacoff L."/>
            <person name="Catchen J.M."/>
        </authorList>
    </citation>
    <scope>NUCLEOTIDE SEQUENCE [LARGE SCALE GENOMIC DNA]</scope>
    <source>
        <strain evidence="1">JMC-PN-2008</strain>
    </source>
</reference>
<sequence>MRPFDIVSGKGFHQVAQTLINIGPKFGAVDAGAILPHRQTVCDRAKKQASIDKQTLSEAIQKALSCNSGIAVTTDMWTDEFKKRAYTVPTSHYISEWKLESLILATVEFDPTLKKNSENLHEQITSVLTSYGIQPGKIVFVSDQDSNIKAALRSYHWIPCSAQILNTVLRHTFSKKDDSESIEDVVDMIDYCKEHMAYLKRTGAIASLKHTVNQECDVRWNSKVTMLESIQTQYQDIRELLENRHQEHRLDGIHQDQLTHLIDFLTLFKLAISELEGEHCATIHMMFFWFFKLKKHCEPKFGDPPYMKSLRSCASALFDEKMCPTATHKIGTFSPPEI</sequence>
<dbReference type="InterPro" id="IPR052717">
    <property type="entry name" value="Vacuolar_transposase_reg"/>
</dbReference>
<dbReference type="PANTHER" id="PTHR46169:SF17">
    <property type="entry name" value="HAT C-TERMINAL DIMERISATION DOMAIN-CONTAINING PROTEIN"/>
    <property type="match status" value="1"/>
</dbReference>
<dbReference type="Proteomes" id="UP001346869">
    <property type="component" value="Unassembled WGS sequence"/>
</dbReference>
<keyword evidence="2" id="KW-1185">Reference proteome</keyword>
<dbReference type="AlphaFoldDB" id="A0AAN8AK23"/>
<dbReference type="SUPFAM" id="SSF140996">
    <property type="entry name" value="Hermes dimerisation domain"/>
    <property type="match status" value="1"/>
</dbReference>
<dbReference type="SUPFAM" id="SSF53098">
    <property type="entry name" value="Ribonuclease H-like"/>
    <property type="match status" value="1"/>
</dbReference>
<evidence type="ECO:0000313" key="2">
    <source>
        <dbReference type="Proteomes" id="UP001346869"/>
    </source>
</evidence>
<dbReference type="GO" id="GO:0006357">
    <property type="term" value="P:regulation of transcription by RNA polymerase II"/>
    <property type="evidence" value="ECO:0007669"/>
    <property type="project" value="TreeGrafter"/>
</dbReference>
<comment type="caution">
    <text evidence="1">The sequence shown here is derived from an EMBL/GenBank/DDBJ whole genome shotgun (WGS) entry which is preliminary data.</text>
</comment>